<dbReference type="GO" id="GO:0102559">
    <property type="term" value="F:peptide chain release factor N(5)-glutamine methyltransferase activity"/>
    <property type="evidence" value="ECO:0007669"/>
    <property type="project" value="UniProtKB-EC"/>
</dbReference>
<evidence type="ECO:0000256" key="1">
    <source>
        <dbReference type="ARBA" id="ARBA00012771"/>
    </source>
</evidence>
<dbReference type="AlphaFoldDB" id="A0A3N4P3D8"/>
<feature type="domain" description="Methyltransferase small" evidence="6">
    <location>
        <begin position="119"/>
        <end position="210"/>
    </location>
</feature>
<dbReference type="PANTHER" id="PTHR18895">
    <property type="entry name" value="HEMK METHYLTRANSFERASE"/>
    <property type="match status" value="1"/>
</dbReference>
<dbReference type="RefSeq" id="WP_123895977.1">
    <property type="nucleotide sequence ID" value="NZ_RPFJ01000001.1"/>
</dbReference>
<gene>
    <name evidence="8" type="primary">prmC</name>
    <name evidence="8" type="ORF">EGM88_00795</name>
</gene>
<keyword evidence="9" id="KW-1185">Reference proteome</keyword>
<keyword evidence="2 8" id="KW-0489">Methyltransferase</keyword>
<dbReference type="Pfam" id="PF05175">
    <property type="entry name" value="MTS"/>
    <property type="match status" value="1"/>
</dbReference>
<keyword evidence="3 8" id="KW-0808">Transferase</keyword>
<dbReference type="EMBL" id="RPFJ01000001">
    <property type="protein sequence ID" value="RPE00919.1"/>
    <property type="molecule type" value="Genomic_DNA"/>
</dbReference>
<dbReference type="InterPro" id="IPR040758">
    <property type="entry name" value="PrmC_N"/>
</dbReference>
<evidence type="ECO:0000256" key="4">
    <source>
        <dbReference type="ARBA" id="ARBA00022691"/>
    </source>
</evidence>
<dbReference type="InterPro" id="IPR029063">
    <property type="entry name" value="SAM-dependent_MTases_sf"/>
</dbReference>
<accession>A0A3N4P3D8</accession>
<proteinExistence type="predicted"/>
<evidence type="ECO:0000256" key="2">
    <source>
        <dbReference type="ARBA" id="ARBA00022603"/>
    </source>
</evidence>
<dbReference type="Gene3D" id="1.10.8.10">
    <property type="entry name" value="DNA helicase RuvA subunit, C-terminal domain"/>
    <property type="match status" value="1"/>
</dbReference>
<reference evidence="8 9" key="1">
    <citation type="submission" date="2018-11" db="EMBL/GenBank/DDBJ databases">
        <title>Aureibaculum marinum gen. nov., sp. nov., a member of the family Flavobacteriaceae isolated from the Bohai Sea.</title>
        <authorList>
            <person name="Ji X."/>
        </authorList>
    </citation>
    <scope>NUCLEOTIDE SEQUENCE [LARGE SCALE GENOMIC DNA]</scope>
    <source>
        <strain evidence="8 9">BH-SD17</strain>
    </source>
</reference>
<dbReference type="NCBIfam" id="TIGR00536">
    <property type="entry name" value="hemK_fam"/>
    <property type="match status" value="1"/>
</dbReference>
<protein>
    <recommendedName>
        <fullName evidence="1">peptide chain release factor N(5)-glutamine methyltransferase</fullName>
        <ecNumber evidence="1">2.1.1.297</ecNumber>
    </recommendedName>
</protein>
<dbReference type="Gene3D" id="3.40.50.150">
    <property type="entry name" value="Vaccinia Virus protein VP39"/>
    <property type="match status" value="1"/>
</dbReference>
<name>A0A3N4P3D8_9FLAO</name>
<dbReference type="GO" id="GO:0032259">
    <property type="term" value="P:methylation"/>
    <property type="evidence" value="ECO:0007669"/>
    <property type="project" value="UniProtKB-KW"/>
</dbReference>
<comment type="catalytic activity">
    <reaction evidence="5">
        <text>L-glutaminyl-[peptide chain release factor] + S-adenosyl-L-methionine = N(5)-methyl-L-glutaminyl-[peptide chain release factor] + S-adenosyl-L-homocysteine + H(+)</text>
        <dbReference type="Rhea" id="RHEA:42896"/>
        <dbReference type="Rhea" id="RHEA-COMP:10271"/>
        <dbReference type="Rhea" id="RHEA-COMP:10272"/>
        <dbReference type="ChEBI" id="CHEBI:15378"/>
        <dbReference type="ChEBI" id="CHEBI:30011"/>
        <dbReference type="ChEBI" id="CHEBI:57856"/>
        <dbReference type="ChEBI" id="CHEBI:59789"/>
        <dbReference type="ChEBI" id="CHEBI:61891"/>
        <dbReference type="EC" id="2.1.1.297"/>
    </reaction>
</comment>
<comment type="caution">
    <text evidence="8">The sequence shown here is derived from an EMBL/GenBank/DDBJ whole genome shotgun (WGS) entry which is preliminary data.</text>
</comment>
<dbReference type="GO" id="GO:0003676">
    <property type="term" value="F:nucleic acid binding"/>
    <property type="evidence" value="ECO:0007669"/>
    <property type="project" value="InterPro"/>
</dbReference>
<dbReference type="InterPro" id="IPR007848">
    <property type="entry name" value="Small_mtfrase_dom"/>
</dbReference>
<dbReference type="EC" id="2.1.1.297" evidence="1"/>
<feature type="domain" description="Release factor glutamine methyltransferase N-terminal" evidence="7">
    <location>
        <begin position="13"/>
        <end position="76"/>
    </location>
</feature>
<dbReference type="OrthoDB" id="9800643at2"/>
<dbReference type="CDD" id="cd02440">
    <property type="entry name" value="AdoMet_MTases"/>
    <property type="match status" value="1"/>
</dbReference>
<dbReference type="InterPro" id="IPR050320">
    <property type="entry name" value="N5-glutamine_MTase"/>
</dbReference>
<dbReference type="NCBIfam" id="TIGR03534">
    <property type="entry name" value="RF_mod_PrmC"/>
    <property type="match status" value="1"/>
</dbReference>
<organism evidence="8 9">
    <name type="scientific">Aureibaculum marinum</name>
    <dbReference type="NCBI Taxonomy" id="2487930"/>
    <lineage>
        <taxon>Bacteria</taxon>
        <taxon>Pseudomonadati</taxon>
        <taxon>Bacteroidota</taxon>
        <taxon>Flavobacteriia</taxon>
        <taxon>Flavobacteriales</taxon>
        <taxon>Flavobacteriaceae</taxon>
        <taxon>Aureibaculum</taxon>
    </lineage>
</organism>
<dbReference type="Proteomes" id="UP000270856">
    <property type="component" value="Unassembled WGS sequence"/>
</dbReference>
<evidence type="ECO:0000256" key="3">
    <source>
        <dbReference type="ARBA" id="ARBA00022679"/>
    </source>
</evidence>
<keyword evidence="4" id="KW-0949">S-adenosyl-L-methionine</keyword>
<dbReference type="InterPro" id="IPR019874">
    <property type="entry name" value="RF_methyltr_PrmC"/>
</dbReference>
<sequence length="296" mass="34010">MTLASLKSVFFKELNKIYTKEEVLSFYYILVKEYLDLEKSEVFLKPELQISKTQVTLFNNSILALKQEKPIQYIIGKTYFYSLTFKVNKNVLIPRPETEELVAWILSEVSNKNANDTKSNLNILDIGTGSGCIAISLAKNLKLSEVFAIDISKKALYIAKQNAELNKTKVNFLEQDILNLSKTNPILNSQKYDVIVSNPPYVRELEKQEIKNNVLLNEPHLALFVKDNNPLLFYNKIADFALKNLTEYGKIFFEINQYLASETVNLLKQKGFENIELRTDLFGNKRMIKASIKSNL</sequence>
<dbReference type="Pfam" id="PF17827">
    <property type="entry name" value="PrmC_N"/>
    <property type="match status" value="1"/>
</dbReference>
<dbReference type="PANTHER" id="PTHR18895:SF74">
    <property type="entry name" value="MTRF1L RELEASE FACTOR GLUTAMINE METHYLTRANSFERASE"/>
    <property type="match status" value="1"/>
</dbReference>
<evidence type="ECO:0000313" key="8">
    <source>
        <dbReference type="EMBL" id="RPE00919.1"/>
    </source>
</evidence>
<evidence type="ECO:0000313" key="9">
    <source>
        <dbReference type="Proteomes" id="UP000270856"/>
    </source>
</evidence>
<dbReference type="InterPro" id="IPR004556">
    <property type="entry name" value="HemK-like"/>
</dbReference>
<evidence type="ECO:0000259" key="6">
    <source>
        <dbReference type="Pfam" id="PF05175"/>
    </source>
</evidence>
<evidence type="ECO:0000256" key="5">
    <source>
        <dbReference type="ARBA" id="ARBA00048391"/>
    </source>
</evidence>
<dbReference type="PROSITE" id="PS00092">
    <property type="entry name" value="N6_MTASE"/>
    <property type="match status" value="1"/>
</dbReference>
<evidence type="ECO:0000259" key="7">
    <source>
        <dbReference type="Pfam" id="PF17827"/>
    </source>
</evidence>
<dbReference type="InterPro" id="IPR002052">
    <property type="entry name" value="DNA_methylase_N6_adenine_CS"/>
</dbReference>
<dbReference type="SUPFAM" id="SSF53335">
    <property type="entry name" value="S-adenosyl-L-methionine-dependent methyltransferases"/>
    <property type="match status" value="1"/>
</dbReference>